<dbReference type="Pfam" id="PF20150">
    <property type="entry name" value="2EXR"/>
    <property type="match status" value="1"/>
</dbReference>
<accession>C8V2I0</accession>
<dbReference type="PANTHER" id="PTHR35910">
    <property type="entry name" value="2EXR DOMAIN-CONTAINING PROTEIN"/>
    <property type="match status" value="1"/>
</dbReference>
<dbReference type="OrthoDB" id="3473305at2759"/>
<dbReference type="GeneID" id="2870530"/>
<dbReference type="Proteomes" id="UP000000560">
    <property type="component" value="Chromosome I"/>
</dbReference>
<feature type="region of interest" description="Disordered" evidence="1">
    <location>
        <begin position="99"/>
        <end position="130"/>
    </location>
</feature>
<dbReference type="InParanoid" id="Q5AXZ1"/>
<feature type="domain" description="2EXR" evidence="2">
    <location>
        <begin position="16"/>
        <end position="97"/>
    </location>
</feature>
<dbReference type="OMA" id="SPHACIY"/>
<organism evidence="3 4">
    <name type="scientific">Emericella nidulans (strain FGSC A4 / ATCC 38163 / CBS 112.46 / NRRL 194 / M139)</name>
    <name type="common">Aspergillus nidulans</name>
    <dbReference type="NCBI Taxonomy" id="227321"/>
    <lineage>
        <taxon>Eukaryota</taxon>
        <taxon>Fungi</taxon>
        <taxon>Dikarya</taxon>
        <taxon>Ascomycota</taxon>
        <taxon>Pezizomycotina</taxon>
        <taxon>Eurotiomycetes</taxon>
        <taxon>Eurotiomycetidae</taxon>
        <taxon>Eurotiales</taxon>
        <taxon>Aspergillaceae</taxon>
        <taxon>Aspergillus</taxon>
        <taxon>Aspergillus subgen. Nidulantes</taxon>
    </lineage>
</organism>
<dbReference type="EMBL" id="BN001301">
    <property type="protein sequence ID" value="CBF71566.1"/>
    <property type="molecule type" value="Genomic_DNA"/>
</dbReference>
<evidence type="ECO:0000259" key="2">
    <source>
        <dbReference type="Pfam" id="PF20150"/>
    </source>
</evidence>
<protein>
    <recommendedName>
        <fullName evidence="2">2EXR domain-containing protein</fullName>
    </recommendedName>
</protein>
<sequence length="290" mass="33511">MQVPETGPNTSPSRSFTLFPLLPSELRLQIWTLILVSSLSECRIVSITCNREVHPVNRRRYAKSFSTSTSIPALLHVNREARSEALRVYRPSFAGIPTLPLEPQARSETSDPQHEIRPQSEVEAENVPTENVQVHTADPRPIYIAFNHETLQLREDVLSYIPEPELRLIERMIVGIADLQYFGHFYLDVIRRMSRLRKLELIVGVTRSEHLLAGTGRSTDVGEAENIANVWETMRRFEWEVELLKEVFRDAREEHRSWRCPDHTNIWCFVENLEIMQSSKFAASIPLSRV</sequence>
<evidence type="ECO:0000313" key="4">
    <source>
        <dbReference type="Proteomes" id="UP000000560"/>
    </source>
</evidence>
<evidence type="ECO:0000313" key="3">
    <source>
        <dbReference type="EMBL" id="CBF71566.1"/>
    </source>
</evidence>
<evidence type="ECO:0000256" key="1">
    <source>
        <dbReference type="SAM" id="MobiDB-lite"/>
    </source>
</evidence>
<dbReference type="HOGENOM" id="CLU_078282_1_0_1"/>
<dbReference type="KEGG" id="ani:ANIA_06839"/>
<accession>Q5AXZ1</accession>
<dbReference type="InterPro" id="IPR045518">
    <property type="entry name" value="2EXR"/>
</dbReference>
<keyword evidence="4" id="KW-1185">Reference proteome</keyword>
<dbReference type="PANTHER" id="PTHR35910:SF1">
    <property type="entry name" value="2EXR DOMAIN-CONTAINING PROTEIN"/>
    <property type="match status" value="1"/>
</dbReference>
<gene>
    <name evidence="3" type="ORF">ANIA_06839</name>
</gene>
<dbReference type="eggNOG" id="ENOG502SSSZ">
    <property type="taxonomic scope" value="Eukaryota"/>
</dbReference>
<reference evidence="4" key="2">
    <citation type="journal article" date="2009" name="Fungal Genet. Biol.">
        <title>The 2008 update of the Aspergillus nidulans genome annotation: a community effort.</title>
        <authorList>
            <person name="Wortman J.R."/>
            <person name="Gilsenan J.M."/>
            <person name="Joardar V."/>
            <person name="Deegan J."/>
            <person name="Clutterbuck J."/>
            <person name="Andersen M.R."/>
            <person name="Archer D."/>
            <person name="Bencina M."/>
            <person name="Braus G."/>
            <person name="Coutinho P."/>
            <person name="von Dohren H."/>
            <person name="Doonan J."/>
            <person name="Driessen A.J."/>
            <person name="Durek P."/>
            <person name="Espeso E."/>
            <person name="Fekete E."/>
            <person name="Flipphi M."/>
            <person name="Estrada C.G."/>
            <person name="Geysens S."/>
            <person name="Goldman G."/>
            <person name="de Groot P.W."/>
            <person name="Hansen K."/>
            <person name="Harris S.D."/>
            <person name="Heinekamp T."/>
            <person name="Helmstaedt K."/>
            <person name="Henrissat B."/>
            <person name="Hofmann G."/>
            <person name="Homan T."/>
            <person name="Horio T."/>
            <person name="Horiuchi H."/>
            <person name="James S."/>
            <person name="Jones M."/>
            <person name="Karaffa L."/>
            <person name="Karanyi Z."/>
            <person name="Kato M."/>
            <person name="Keller N."/>
            <person name="Kelly D.E."/>
            <person name="Kiel J.A."/>
            <person name="Kim J.M."/>
            <person name="van der Klei I.J."/>
            <person name="Klis F.M."/>
            <person name="Kovalchuk A."/>
            <person name="Krasevec N."/>
            <person name="Kubicek C.P."/>
            <person name="Liu B."/>
            <person name="Maccabe A."/>
            <person name="Meyer V."/>
            <person name="Mirabito P."/>
            <person name="Miskei M."/>
            <person name="Mos M."/>
            <person name="Mullins J."/>
            <person name="Nelson D.R."/>
            <person name="Nielsen J."/>
            <person name="Oakley B.R."/>
            <person name="Osmani S.A."/>
            <person name="Pakula T."/>
            <person name="Paszewski A."/>
            <person name="Paulsen I."/>
            <person name="Pilsyk S."/>
            <person name="Pocsi I."/>
            <person name="Punt P.J."/>
            <person name="Ram A.F."/>
            <person name="Ren Q."/>
            <person name="Robellet X."/>
            <person name="Robson G."/>
            <person name="Seiboth B."/>
            <person name="van Solingen P."/>
            <person name="Specht T."/>
            <person name="Sun J."/>
            <person name="Taheri-Talesh N."/>
            <person name="Takeshita N."/>
            <person name="Ussery D."/>
            <person name="vanKuyk P.A."/>
            <person name="Visser H."/>
            <person name="van de Vondervoort P.J."/>
            <person name="de Vries R.P."/>
            <person name="Walton J."/>
            <person name="Xiang X."/>
            <person name="Xiong Y."/>
            <person name="Zeng A.P."/>
            <person name="Brandt B.W."/>
            <person name="Cornell M.J."/>
            <person name="van den Hondel C.A."/>
            <person name="Visser J."/>
            <person name="Oliver S.G."/>
            <person name="Turner G."/>
        </authorList>
    </citation>
    <scope>GENOME REANNOTATION</scope>
    <source>
        <strain evidence="4">FGSC A4 / ATCC 38163 / CBS 112.46 / NRRL 194 / M139</strain>
    </source>
</reference>
<dbReference type="RefSeq" id="XP_664443.1">
    <property type="nucleotide sequence ID" value="XM_659351.1"/>
</dbReference>
<reference evidence="4" key="1">
    <citation type="journal article" date="2005" name="Nature">
        <title>Sequencing of Aspergillus nidulans and comparative analysis with A. fumigatus and A. oryzae.</title>
        <authorList>
            <person name="Galagan J.E."/>
            <person name="Calvo S.E."/>
            <person name="Cuomo C."/>
            <person name="Ma L.J."/>
            <person name="Wortman J.R."/>
            <person name="Batzoglou S."/>
            <person name="Lee S.I."/>
            <person name="Basturkmen M."/>
            <person name="Spevak C.C."/>
            <person name="Clutterbuck J."/>
            <person name="Kapitonov V."/>
            <person name="Jurka J."/>
            <person name="Scazzocchio C."/>
            <person name="Farman M."/>
            <person name="Butler J."/>
            <person name="Purcell S."/>
            <person name="Harris S."/>
            <person name="Braus G.H."/>
            <person name="Draht O."/>
            <person name="Busch S."/>
            <person name="D'Enfert C."/>
            <person name="Bouchier C."/>
            <person name="Goldman G.H."/>
            <person name="Bell-Pedersen D."/>
            <person name="Griffiths-Jones S."/>
            <person name="Doonan J.H."/>
            <person name="Yu J."/>
            <person name="Vienken K."/>
            <person name="Pain A."/>
            <person name="Freitag M."/>
            <person name="Selker E.U."/>
            <person name="Archer D.B."/>
            <person name="Penalva M.A."/>
            <person name="Oakley B.R."/>
            <person name="Momany M."/>
            <person name="Tanaka T."/>
            <person name="Kumagai T."/>
            <person name="Asai K."/>
            <person name="Machida M."/>
            <person name="Nierman W.C."/>
            <person name="Denning D.W."/>
            <person name="Caddick M."/>
            <person name="Hynes M."/>
            <person name="Paoletti M."/>
            <person name="Fischer R."/>
            <person name="Miller B."/>
            <person name="Dyer P."/>
            <person name="Sachs M.S."/>
            <person name="Osmani S.A."/>
            <person name="Birren B.W."/>
        </authorList>
    </citation>
    <scope>NUCLEOTIDE SEQUENCE [LARGE SCALE GENOMIC DNA]</scope>
    <source>
        <strain evidence="4">FGSC A4 / ATCC 38163 / CBS 112.46 / NRRL 194 / M139</strain>
    </source>
</reference>
<dbReference type="AlphaFoldDB" id="Q5AXZ1"/>
<feature type="compositionally biased region" description="Basic and acidic residues" evidence="1">
    <location>
        <begin position="108"/>
        <end position="120"/>
    </location>
</feature>
<name>Q5AXZ1_EMENI</name>
<proteinExistence type="predicted"/>